<dbReference type="PANTHER" id="PTHR13947:SF37">
    <property type="entry name" value="LD18367P"/>
    <property type="match status" value="1"/>
</dbReference>
<evidence type="ECO:0000313" key="4">
    <source>
        <dbReference type="Proteomes" id="UP000251869"/>
    </source>
</evidence>
<dbReference type="OrthoDB" id="162775at2"/>
<evidence type="ECO:0000259" key="2">
    <source>
        <dbReference type="PROSITE" id="PS51186"/>
    </source>
</evidence>
<keyword evidence="4" id="KW-1185">Reference proteome</keyword>
<dbReference type="GO" id="GO:0008080">
    <property type="term" value="F:N-acetyltransferase activity"/>
    <property type="evidence" value="ECO:0007669"/>
    <property type="project" value="InterPro"/>
</dbReference>
<dbReference type="RefSeq" id="WP_112232949.1">
    <property type="nucleotide sequence ID" value="NZ_QLZQ01000003.1"/>
</dbReference>
<evidence type="ECO:0000313" key="3">
    <source>
        <dbReference type="EMBL" id="RAZ67850.1"/>
    </source>
</evidence>
<dbReference type="InterPro" id="IPR050769">
    <property type="entry name" value="NAT_camello-type"/>
</dbReference>
<gene>
    <name evidence="3" type="ORF">DP119_09405</name>
</gene>
<dbReference type="InterPro" id="IPR000182">
    <property type="entry name" value="GNAT_dom"/>
</dbReference>
<dbReference type="EMBL" id="QLZQ01000003">
    <property type="protein sequence ID" value="RAZ67850.1"/>
    <property type="molecule type" value="Genomic_DNA"/>
</dbReference>
<comment type="caution">
    <text evidence="3">The sequence shown here is derived from an EMBL/GenBank/DDBJ whole genome shotgun (WGS) entry which is preliminary data.</text>
</comment>
<keyword evidence="1 3" id="KW-0808">Transferase</keyword>
<organism evidence="3 4">
    <name type="scientific">Planococcus maitriensis</name>
    <dbReference type="NCBI Taxonomy" id="221799"/>
    <lineage>
        <taxon>Bacteria</taxon>
        <taxon>Bacillati</taxon>
        <taxon>Bacillota</taxon>
        <taxon>Bacilli</taxon>
        <taxon>Bacillales</taxon>
        <taxon>Caryophanaceae</taxon>
        <taxon>Planococcus</taxon>
    </lineage>
</organism>
<dbReference type="Gene3D" id="3.40.630.30">
    <property type="match status" value="1"/>
</dbReference>
<dbReference type="PANTHER" id="PTHR13947">
    <property type="entry name" value="GNAT FAMILY N-ACETYLTRANSFERASE"/>
    <property type="match status" value="1"/>
</dbReference>
<dbReference type="CDD" id="cd04301">
    <property type="entry name" value="NAT_SF"/>
    <property type="match status" value="1"/>
</dbReference>
<dbReference type="PROSITE" id="PS51186">
    <property type="entry name" value="GNAT"/>
    <property type="match status" value="1"/>
</dbReference>
<dbReference type="Proteomes" id="UP000251869">
    <property type="component" value="Unassembled WGS sequence"/>
</dbReference>
<dbReference type="AlphaFoldDB" id="A0A365K5C1"/>
<dbReference type="InterPro" id="IPR016181">
    <property type="entry name" value="Acyl_CoA_acyltransferase"/>
</dbReference>
<accession>A0A365K5C1</accession>
<evidence type="ECO:0000256" key="1">
    <source>
        <dbReference type="ARBA" id="ARBA00022679"/>
    </source>
</evidence>
<reference evidence="3 4" key="1">
    <citation type="submission" date="2018-06" db="EMBL/GenBank/DDBJ databases">
        <title>The draft genome sequences of strains SCU63 and S1.</title>
        <authorList>
            <person name="Gan L."/>
        </authorList>
    </citation>
    <scope>NUCLEOTIDE SEQUENCE [LARGE SCALE GENOMIC DNA]</scope>
    <source>
        <strain evidence="3 4">S1</strain>
    </source>
</reference>
<feature type="domain" description="N-acetyltransferase" evidence="2">
    <location>
        <begin position="1"/>
        <end position="136"/>
    </location>
</feature>
<proteinExistence type="predicted"/>
<protein>
    <submittedName>
        <fullName evidence="3">GNAT family N-acetyltransferase</fullName>
    </submittedName>
</protein>
<dbReference type="Pfam" id="PF00583">
    <property type="entry name" value="Acetyltransf_1"/>
    <property type="match status" value="1"/>
</dbReference>
<name>A0A365K5C1_9BACL</name>
<sequence length="150" mass="16875">MTIRKLRVHEELPLGLLLEADPSEQLVRDYCAGGHCFIAEQQETVIGVFVLIALDSDVAEIKNIALAEPQRGKGLGKQMVLSALEEAKKLGFRSVEIGTGNSSLAQLALYQKCGFRMKSIDRDFFTRHYDDPIFENGLQCRDMVRLDYQL</sequence>
<dbReference type="SUPFAM" id="SSF55729">
    <property type="entry name" value="Acyl-CoA N-acyltransferases (Nat)"/>
    <property type="match status" value="1"/>
</dbReference>